<dbReference type="SUPFAM" id="SSF52540">
    <property type="entry name" value="P-loop containing nucleoside triphosphate hydrolases"/>
    <property type="match status" value="1"/>
</dbReference>
<dbReference type="Gene3D" id="3.40.50.300">
    <property type="entry name" value="P-loop containing nucleotide triphosphate hydrolases"/>
    <property type="match status" value="1"/>
</dbReference>
<proteinExistence type="predicted"/>
<reference evidence="2 3" key="1">
    <citation type="submission" date="2018-06" db="EMBL/GenBank/DDBJ databases">
        <title>Lujinxingia sediminis gen. nov. sp. nov., a new facultative anaerobic member of the class Deltaproteobacteria, and proposal of Lujinxingaceae fam. nov.</title>
        <authorList>
            <person name="Guo L.-Y."/>
            <person name="Li C.-M."/>
            <person name="Wang S."/>
            <person name="Du Z.-J."/>
        </authorList>
    </citation>
    <scope>NUCLEOTIDE SEQUENCE [LARGE SCALE GENOMIC DNA]</scope>
    <source>
        <strain evidence="2 3">FA350</strain>
    </source>
</reference>
<dbReference type="RefSeq" id="WP_111334656.1">
    <property type="nucleotide sequence ID" value="NZ_CP030032.1"/>
</dbReference>
<keyword evidence="3" id="KW-1185">Reference proteome</keyword>
<sequence>MNDLPGGNGFIAGLVLLIRMFIAQMWRWLAEAFDLAQHIGPMGAALVILGVCALAFSIAFAMQRRINRALIANPSDTVSIPMQELAFLLPVVVVYVLIYPILLIIRAIRAAINAIGALFASKDDAKEKEEKAEAKEPPSVIVASIGPSFLWAGLIVAALFGLAWLTEPLLRYQLGLGEGAPAWQYLLLGSRPEMQWYMPLQRFPYLNLLSSAALWFGVWWWTARIIRVVYGSELGANLASRIHNNHLLASWRTWFGASKLFKADDSYRSWASWLLVAAVPFLAWGLGTIAGDPYRMHSSFFSISVILWVSWAIHLSLSGHWYLSEPKVEAPPEVEPDPGKGWPDVLADLKTRLLVEEPYTFEAPRVVQPIEAAARPADRGLISDLLEEIYPSHSDNPDAQKIGLTHMQQSVLETLSRQAYVHLDPPPKAASLELGRVSGAGIEDESGQRHRNQVILAPDGSGKTTLAMLAAFNHALTHTRSTLVVTRDEESAERFSELLRATLEPSTLRWTLRVKAANSSLISDLSQGIIPDVIVTSLRQLVVSILDEPQLFAPFLKTLGLIIIDDAESFCGPVEVHMQLAFRRLTLRVRELLGTNQLGEESAPVTLILGTDSMHNTAAWLKSLCGIDAVTRTFDYSDDGYGDASSATGTEALEDAEPGRYHLFYQLSDFSTQTGDGVSVADLIASCERLGIAWHYHRCGDAMRRHGRRQLKLGQEPQYDVESPLDACVVFLEGHISTVRREIRHLSRAGLRYLPAEGETELAGPVPIALISVVDSDERMALTELNPNSSLAEIVRTLPRPVVRAPFGQAVEAHLASDLVDTWLEVADILDVFGNTAVHTLSRLAESGLLLHESRTDLDEAHNEYETNLHVRVPLKAVASGKEHDPSSVAHLLPPRVAQVERPPGPSVAVRDRTNLTVLEETDKISARHLYYPGRIFESAKGRYVVVSRAAEESRQQRKTSPVSAHDILVEPFLNDEISSPRRRTYVRPMRSSDMLPGAVAPLRANAKSGENNVDAEPLFIGDFPLAVSLGAVECRTQHRATFRLDAHHYEVRQRILFDDIEPETLRTVALGIYPNPALEIVSSPDCPRLQLRDARLIAAAMRALLPSIYRGADSDIQVALHIADPDAPPEHALGPDEGFYLYDPHLGGNGTAHAIHRDGVELLLRFCRVYLERVLYHDRLRARYDFWADEDELHGRRRVGQARSRDDIYYEDLSERDRDQFARKRALSWLDSRLRPEGSSTGGKRRAQFGVGSEEGEGDIFDLGRCWFSADGSVTDLIWTRHRWMLDSPREVGASEDSPRAQMSEEAMCDVGIGREIAARARIYDADTPQLSEQLNWITKQLQNPAFMLEDQSIWGTPCTVWEADGDSDAATGSDAALLKLPATLAFQKLANAIVCDNYEMLAPLAELLAERSGFRSAEPGRDGVLGGGGLGGDEERRRFEMARFLADFVQGIPFVPEDDPETIFGPVHTLLYRLGNQESQSLLLAILLRHVGIDAGLFLHPESDSICCGAALPADPSAEGIARWRAEFGDPEQSLIWAELAPQPGATGGVERAFVPIVTDSQTPLASIEALGLSSDGQGKWVFLPLSAAWLRLGVEKREIKEER</sequence>
<dbReference type="InterPro" id="IPR027417">
    <property type="entry name" value="P-loop_NTPase"/>
</dbReference>
<organism evidence="2 3">
    <name type="scientific">Bradymonas sediminis</name>
    <dbReference type="NCBI Taxonomy" id="1548548"/>
    <lineage>
        <taxon>Bacteria</taxon>
        <taxon>Deltaproteobacteria</taxon>
        <taxon>Bradymonadales</taxon>
        <taxon>Bradymonadaceae</taxon>
        <taxon>Bradymonas</taxon>
    </lineage>
</organism>
<dbReference type="OrthoDB" id="5478741at2"/>
<accession>A0A2Z4FL71</accession>
<dbReference type="InterPro" id="IPR011545">
    <property type="entry name" value="DEAD/DEAH_box_helicase_dom"/>
</dbReference>
<evidence type="ECO:0000313" key="2">
    <source>
        <dbReference type="EMBL" id="AWV89751.1"/>
    </source>
</evidence>
<dbReference type="KEGG" id="bsed:DN745_10540"/>
<evidence type="ECO:0000259" key="1">
    <source>
        <dbReference type="Pfam" id="PF00270"/>
    </source>
</evidence>
<evidence type="ECO:0000313" key="3">
    <source>
        <dbReference type="Proteomes" id="UP000249799"/>
    </source>
</evidence>
<name>A0A2Z4FL71_9DELT</name>
<dbReference type="GO" id="GO:0005524">
    <property type="term" value="F:ATP binding"/>
    <property type="evidence" value="ECO:0007669"/>
    <property type="project" value="InterPro"/>
</dbReference>
<dbReference type="Proteomes" id="UP000249799">
    <property type="component" value="Chromosome"/>
</dbReference>
<protein>
    <recommendedName>
        <fullName evidence="1">DEAD/DEAH-box helicase domain-containing protein</fullName>
    </recommendedName>
</protein>
<dbReference type="EMBL" id="CP030032">
    <property type="protein sequence ID" value="AWV89751.1"/>
    <property type="molecule type" value="Genomic_DNA"/>
</dbReference>
<feature type="domain" description="DEAD/DEAH-box helicase" evidence="1">
    <location>
        <begin position="450"/>
        <end position="585"/>
    </location>
</feature>
<dbReference type="GO" id="GO:0003676">
    <property type="term" value="F:nucleic acid binding"/>
    <property type="evidence" value="ECO:0007669"/>
    <property type="project" value="InterPro"/>
</dbReference>
<dbReference type="Pfam" id="PF00270">
    <property type="entry name" value="DEAD"/>
    <property type="match status" value="1"/>
</dbReference>
<gene>
    <name evidence="2" type="ORF">DN745_10540</name>
</gene>